<evidence type="ECO:0000313" key="4">
    <source>
        <dbReference type="EMBL" id="GAA5104200.1"/>
    </source>
</evidence>
<dbReference type="InterPro" id="IPR010332">
    <property type="entry name" value="ATPase_terminase-su_N"/>
</dbReference>
<dbReference type="RefSeq" id="WP_345668202.1">
    <property type="nucleotide sequence ID" value="NZ_BAABKE010000011.1"/>
</dbReference>
<organism evidence="4 5">
    <name type="scientific">Wohlfahrtiimonas larvae</name>
    <dbReference type="NCBI Taxonomy" id="1157986"/>
    <lineage>
        <taxon>Bacteria</taxon>
        <taxon>Pseudomonadati</taxon>
        <taxon>Pseudomonadota</taxon>
        <taxon>Gammaproteobacteria</taxon>
        <taxon>Cardiobacteriales</taxon>
        <taxon>Ignatzschineriaceae</taxon>
        <taxon>Wohlfahrtiimonas</taxon>
    </lineage>
</organism>
<proteinExistence type="predicted"/>
<evidence type="ECO:0000256" key="1">
    <source>
        <dbReference type="ARBA" id="ARBA00022612"/>
    </source>
</evidence>
<dbReference type="Pfam" id="PF03237">
    <property type="entry name" value="Terminase_6N"/>
    <property type="match status" value="1"/>
</dbReference>
<feature type="domain" description="Terminase ATPase subunit N-terminal" evidence="2">
    <location>
        <begin position="14"/>
        <end position="65"/>
    </location>
</feature>
<dbReference type="Proteomes" id="UP001500631">
    <property type="component" value="Unassembled WGS sequence"/>
</dbReference>
<comment type="caution">
    <text evidence="4">The sequence shown here is derived from an EMBL/GenBank/DDBJ whole genome shotgun (WGS) entry which is preliminary data.</text>
</comment>
<keyword evidence="5" id="KW-1185">Reference proteome</keyword>
<evidence type="ECO:0000313" key="5">
    <source>
        <dbReference type="Proteomes" id="UP001500631"/>
    </source>
</evidence>
<feature type="domain" description="Terminase large subunit gp17-like C-terminal" evidence="3">
    <location>
        <begin position="404"/>
        <end position="560"/>
    </location>
</feature>
<accession>A0ABP9MYJ5</accession>
<reference evidence="5" key="1">
    <citation type="journal article" date="2019" name="Int. J. Syst. Evol. Microbiol.">
        <title>The Global Catalogue of Microorganisms (GCM) 10K type strain sequencing project: providing services to taxonomists for standard genome sequencing and annotation.</title>
        <authorList>
            <consortium name="The Broad Institute Genomics Platform"/>
            <consortium name="The Broad Institute Genome Sequencing Center for Infectious Disease"/>
            <person name="Wu L."/>
            <person name="Ma J."/>
        </authorList>
    </citation>
    <scope>NUCLEOTIDE SEQUENCE [LARGE SCALE GENOMIC DNA]</scope>
    <source>
        <strain evidence="5">JCM 18424</strain>
    </source>
</reference>
<dbReference type="InterPro" id="IPR027417">
    <property type="entry name" value="P-loop_NTPase"/>
</dbReference>
<keyword evidence="1" id="KW-1188">Viral release from host cell</keyword>
<protein>
    <submittedName>
        <fullName evidence="4">Terminase ATPase subunit family protein</fullName>
    </submittedName>
</protein>
<dbReference type="Gene3D" id="3.30.420.240">
    <property type="match status" value="1"/>
</dbReference>
<dbReference type="EMBL" id="BAABKE010000011">
    <property type="protein sequence ID" value="GAA5104200.1"/>
    <property type="molecule type" value="Genomic_DNA"/>
</dbReference>
<dbReference type="InterPro" id="IPR035421">
    <property type="entry name" value="Terminase_6C"/>
</dbReference>
<dbReference type="Gene3D" id="3.40.50.300">
    <property type="entry name" value="P-loop containing nucleotide triphosphate hydrolases"/>
    <property type="match status" value="1"/>
</dbReference>
<dbReference type="Pfam" id="PF06056">
    <property type="entry name" value="Terminase_5"/>
    <property type="match status" value="1"/>
</dbReference>
<evidence type="ECO:0000259" key="3">
    <source>
        <dbReference type="Pfam" id="PF17289"/>
    </source>
</evidence>
<gene>
    <name evidence="4" type="ORF">GCM10023338_23540</name>
</gene>
<sequence length="580" mass="67668">MNNEPLITPQNTEPREISRLYYFSGLRISEISKIVGTPESTLYDWRKQDKWDEADFFTKCQDAFQLKYLRLLMKNSKTENEMREFKELGVQMKNIYSPKPDRKKRGAQINSDQFDWEKFTKQINEGLNDLYPFQRALFYDIEKYQKHKKSSAEFMVGKGRQIGWTYFLSYLTLHRLVNLKHNQIYISASKNQAFQAKRYMLAHVKNLTGIDLSGGDAVKFKEDLQFYFLGANPNTAQGYTGDVTLDEIFWMQRFEEIQTVVSACATHKDFIINYLSTASSKSHPAYKLWAATEWHKKKSNKKFGVEHKDLKDGRLCEDGKFRKIITVHDAIAGGFDRVDLDKLRLRYDDEQFARLFEFQFFDDLSSAFNFNDLQACMVDSWEKWTDFKPIEYPHKPFGRKKVAVGYDPARSNDGAACVVVALPDGTHKKRRILEKHFWSDVSFEAQENHIRDICERYNVVHLGIDCRNMGLAVAERVEKFYPNLTRYMSDLQLKTLFVLQAKALFRDRLVEYDSGWSDLLGSFMNIKNAMSKSNRFATFESVRDQEHGHADLANATMYAFGYEGFDGVIAGEEDDEIYEI</sequence>
<dbReference type="Pfam" id="PF17289">
    <property type="entry name" value="Terminase_6C"/>
    <property type="match status" value="1"/>
</dbReference>
<name>A0ABP9MYJ5_9GAMM</name>
<evidence type="ECO:0000259" key="2">
    <source>
        <dbReference type="Pfam" id="PF06056"/>
    </source>
</evidence>